<keyword evidence="3" id="KW-1185">Reference proteome</keyword>
<dbReference type="AlphaFoldDB" id="A0A7J7L3U7"/>
<organism evidence="2 3">
    <name type="scientific">Kingdonia uniflora</name>
    <dbReference type="NCBI Taxonomy" id="39325"/>
    <lineage>
        <taxon>Eukaryota</taxon>
        <taxon>Viridiplantae</taxon>
        <taxon>Streptophyta</taxon>
        <taxon>Embryophyta</taxon>
        <taxon>Tracheophyta</taxon>
        <taxon>Spermatophyta</taxon>
        <taxon>Magnoliopsida</taxon>
        <taxon>Ranunculales</taxon>
        <taxon>Circaeasteraceae</taxon>
        <taxon>Kingdonia</taxon>
    </lineage>
</organism>
<evidence type="ECO:0000313" key="3">
    <source>
        <dbReference type="Proteomes" id="UP000541444"/>
    </source>
</evidence>
<name>A0A7J7L3U7_9MAGN</name>
<accession>A0A7J7L3U7</accession>
<protein>
    <submittedName>
        <fullName evidence="2">Uncharacterized protein</fullName>
    </submittedName>
</protein>
<evidence type="ECO:0000256" key="1">
    <source>
        <dbReference type="SAM" id="MobiDB-lite"/>
    </source>
</evidence>
<feature type="compositionally biased region" description="Low complexity" evidence="1">
    <location>
        <begin position="51"/>
        <end position="61"/>
    </location>
</feature>
<evidence type="ECO:0000313" key="2">
    <source>
        <dbReference type="EMBL" id="KAF6137242.1"/>
    </source>
</evidence>
<reference evidence="2 3" key="1">
    <citation type="journal article" date="2020" name="IScience">
        <title>Genome Sequencing of the Endangered Kingdonia uniflora (Circaeasteraceae, Ranunculales) Reveals Potential Mechanisms of Evolutionary Specialization.</title>
        <authorList>
            <person name="Sun Y."/>
            <person name="Deng T."/>
            <person name="Zhang A."/>
            <person name="Moore M.J."/>
            <person name="Landis J.B."/>
            <person name="Lin N."/>
            <person name="Zhang H."/>
            <person name="Zhang X."/>
            <person name="Huang J."/>
            <person name="Zhang X."/>
            <person name="Sun H."/>
            <person name="Wang H."/>
        </authorList>
    </citation>
    <scope>NUCLEOTIDE SEQUENCE [LARGE SCALE GENOMIC DNA]</scope>
    <source>
        <strain evidence="2">TB1705</strain>
        <tissue evidence="2">Leaf</tissue>
    </source>
</reference>
<feature type="region of interest" description="Disordered" evidence="1">
    <location>
        <begin position="42"/>
        <end position="122"/>
    </location>
</feature>
<dbReference type="Proteomes" id="UP000541444">
    <property type="component" value="Unassembled WGS sequence"/>
</dbReference>
<sequence length="122" mass="13229">MEDPSTRSSEAGGSPIELISTKQMAVKGFKAQSEFGSFRISVFPNNTEGTSHSSSSCCSSSRMSDGPSKERKEELSMSGSDGEADDLHEADTDKDLTDEDNKQFDNEMEGSVDEESIKSDEE</sequence>
<gene>
    <name evidence="2" type="ORF">GIB67_036279</name>
</gene>
<dbReference type="EMBL" id="JACGCM010002659">
    <property type="protein sequence ID" value="KAF6137242.1"/>
    <property type="molecule type" value="Genomic_DNA"/>
</dbReference>
<proteinExistence type="predicted"/>
<comment type="caution">
    <text evidence="2">The sequence shown here is derived from an EMBL/GenBank/DDBJ whole genome shotgun (WGS) entry which is preliminary data.</text>
</comment>
<feature type="compositionally biased region" description="Basic and acidic residues" evidence="1">
    <location>
        <begin position="85"/>
        <end position="105"/>
    </location>
</feature>